<dbReference type="VEuPathDB" id="FungiDB:I7I53_10942"/>
<evidence type="ECO:0000313" key="1">
    <source>
        <dbReference type="EMBL" id="QSS50302.1"/>
    </source>
</evidence>
<dbReference type="Proteomes" id="UP000663419">
    <property type="component" value="Chromosome 1"/>
</dbReference>
<organism evidence="1 2">
    <name type="scientific">Ajellomyces capsulatus (strain H88)</name>
    <name type="common">Darling's disease fungus</name>
    <name type="synonym">Histoplasma capsulatum</name>
    <dbReference type="NCBI Taxonomy" id="544711"/>
    <lineage>
        <taxon>Eukaryota</taxon>
        <taxon>Fungi</taxon>
        <taxon>Dikarya</taxon>
        <taxon>Ascomycota</taxon>
        <taxon>Pezizomycotina</taxon>
        <taxon>Eurotiomycetes</taxon>
        <taxon>Eurotiomycetidae</taxon>
        <taxon>Onygenales</taxon>
        <taxon>Ajellomycetaceae</taxon>
        <taxon>Histoplasma</taxon>
    </lineage>
</organism>
<sequence length="206" mass="22527">MDMENVSSLSILSIQGPRQVQSVYIHSSYISHIHCIPTVFTSCPFLSAHNPALHHAVLSSFPVFSAHLLLHFPLLSSSAVPRLAPYILTPSFGLSLGWFEEMRSCLFASAPHHFLYLSLFTVFSPATSSRFQPASPHCLRLAHSLFLSPLSSSLSLSLCLSLCLSPSPALLFFFAHAHSPLSSLLFSLICCPSCSSRFLYSLADIS</sequence>
<gene>
    <name evidence="1" type="ORF">I7I53_10942</name>
</gene>
<accession>A0A8A1LE74</accession>
<proteinExistence type="predicted"/>
<dbReference type="AlphaFoldDB" id="A0A8A1LE74"/>
<protein>
    <submittedName>
        <fullName evidence="1">Uncharacterized protein</fullName>
    </submittedName>
</protein>
<name>A0A8A1LE74_AJEC8</name>
<dbReference type="EMBL" id="CP069102">
    <property type="protein sequence ID" value="QSS50302.1"/>
    <property type="molecule type" value="Genomic_DNA"/>
</dbReference>
<reference evidence="1" key="1">
    <citation type="submission" date="2021-01" db="EMBL/GenBank/DDBJ databases">
        <title>Chromosome-level genome assembly of a human fungal pathogen reveals clustering of transcriptionally co-regulated genes.</title>
        <authorList>
            <person name="Voorhies M."/>
            <person name="Cohen S."/>
            <person name="Shea T.P."/>
            <person name="Petrus S."/>
            <person name="Munoz J.F."/>
            <person name="Poplawski S."/>
            <person name="Goldman W.E."/>
            <person name="Michael T."/>
            <person name="Cuomo C.A."/>
            <person name="Sil A."/>
            <person name="Beyhan S."/>
        </authorList>
    </citation>
    <scope>NUCLEOTIDE SEQUENCE</scope>
    <source>
        <strain evidence="1">H88</strain>
    </source>
</reference>
<evidence type="ECO:0000313" key="2">
    <source>
        <dbReference type="Proteomes" id="UP000663419"/>
    </source>
</evidence>